<keyword evidence="3" id="KW-0812">Transmembrane</keyword>
<dbReference type="Proteomes" id="UP001321018">
    <property type="component" value="Unassembled WGS sequence"/>
</dbReference>
<evidence type="ECO:0000259" key="4">
    <source>
        <dbReference type="PROSITE" id="PS50983"/>
    </source>
</evidence>
<feature type="compositionally biased region" description="Acidic residues" evidence="2">
    <location>
        <begin position="319"/>
        <end position="381"/>
    </location>
</feature>
<name>A0AAP2YX10_9EURY</name>
<dbReference type="Proteomes" id="UP001320972">
    <property type="component" value="Unassembled WGS sequence"/>
</dbReference>
<keyword evidence="7" id="KW-1185">Reference proteome</keyword>
<dbReference type="NCBIfam" id="NF038402">
    <property type="entry name" value="TroA_like"/>
    <property type="match status" value="1"/>
</dbReference>
<dbReference type="InterPro" id="IPR026469">
    <property type="entry name" value="Peripla_PGF_1"/>
</dbReference>
<evidence type="ECO:0000256" key="1">
    <source>
        <dbReference type="ARBA" id="ARBA00022729"/>
    </source>
</evidence>
<evidence type="ECO:0000313" key="5">
    <source>
        <dbReference type="EMBL" id="MCU4740474.1"/>
    </source>
</evidence>
<dbReference type="EMBL" id="JAOPKA010000001">
    <property type="protein sequence ID" value="MCU4740474.1"/>
    <property type="molecule type" value="Genomic_DNA"/>
</dbReference>
<protein>
    <submittedName>
        <fullName evidence="5">PGF-CTERM-anchored ABC transporter substrate-binding protein</fullName>
    </submittedName>
</protein>
<dbReference type="RefSeq" id="WP_338002303.1">
    <property type="nucleotide sequence ID" value="NZ_JAOPKA010000001.1"/>
</dbReference>
<dbReference type="GO" id="GO:0071281">
    <property type="term" value="P:cellular response to iron ion"/>
    <property type="evidence" value="ECO:0007669"/>
    <property type="project" value="TreeGrafter"/>
</dbReference>
<feature type="region of interest" description="Disordered" evidence="2">
    <location>
        <begin position="319"/>
        <end position="385"/>
    </location>
</feature>
<keyword evidence="1" id="KW-0732">Signal</keyword>
<comment type="caution">
    <text evidence="5">The sequence shown here is derived from an EMBL/GenBank/DDBJ whole genome shotgun (WGS) entry which is preliminary data.</text>
</comment>
<proteinExistence type="predicted"/>
<dbReference type="Gene3D" id="3.40.50.1980">
    <property type="entry name" value="Nitrogenase molybdenum iron protein domain"/>
    <property type="match status" value="2"/>
</dbReference>
<evidence type="ECO:0000313" key="7">
    <source>
        <dbReference type="Proteomes" id="UP001320972"/>
    </source>
</evidence>
<dbReference type="PROSITE" id="PS50983">
    <property type="entry name" value="FE_B12_PBP"/>
    <property type="match status" value="1"/>
</dbReference>
<dbReference type="NCBIfam" id="TIGR04281">
    <property type="entry name" value="peripla_PGF_1"/>
    <property type="match status" value="1"/>
</dbReference>
<dbReference type="EMBL" id="JAOPKB010000001">
    <property type="protein sequence ID" value="MCU4971391.1"/>
    <property type="molecule type" value="Genomic_DNA"/>
</dbReference>
<keyword evidence="3" id="KW-1133">Transmembrane helix</keyword>
<accession>A0AAP2YX10</accession>
<dbReference type="PANTHER" id="PTHR30535">
    <property type="entry name" value="VITAMIN B12-BINDING PROTEIN"/>
    <property type="match status" value="1"/>
</dbReference>
<sequence>MRQSLIVLIATLLIVSAFAPATVAGTEAGTVDAGLTQDATCEYPVELTDVTGEEITLEESPDRVVALQPSDAQTVFEIGAEDTLVGMPITEFTSHLEAGDRTDVSAEEGVSVETVIDLEPDVVLAANVTDADTVQQLRDAGVTVYHFDTATSLDDVRENVALTGSLTGECEAAEERLDWMDLRLEAIEEALAEEDRPLAFWAMGFGWTAGENTFQDEILTTAGVENLAAEVGMEGWQEISEEVVVDEDPEWIIYGVDEDGEDPGLSEGAMETTAYEQDQLVAVDANAVNQPGPHVVYAIETIVEAIHPEAYEEAQALVEDAEAEAEADEGEETDADDGTEADDPAPDENETGDDGAEVDDSADEEEAGDDESNDGEDEDDALPGFGVPVAIAAVLSVLGIGIGRRRRR</sequence>
<dbReference type="InterPro" id="IPR050902">
    <property type="entry name" value="ABC_Transporter_SBP"/>
</dbReference>
<evidence type="ECO:0000256" key="2">
    <source>
        <dbReference type="SAM" id="MobiDB-lite"/>
    </source>
</evidence>
<feature type="domain" description="Fe/B12 periplasmic-binding" evidence="4">
    <location>
        <begin position="63"/>
        <end position="314"/>
    </location>
</feature>
<keyword evidence="3" id="KW-0472">Membrane</keyword>
<dbReference type="AlphaFoldDB" id="A0AAP2YX10"/>
<dbReference type="SUPFAM" id="SSF53807">
    <property type="entry name" value="Helical backbone' metal receptor"/>
    <property type="match status" value="1"/>
</dbReference>
<dbReference type="Pfam" id="PF01497">
    <property type="entry name" value="Peripla_BP_2"/>
    <property type="match status" value="1"/>
</dbReference>
<reference evidence="5 7" key="1">
    <citation type="submission" date="2022-09" db="EMBL/GenBank/DDBJ databases">
        <title>Enrichment on poylsaccharides allowed isolation of novel metabolic and taxonomic groups of Haloarchaea.</title>
        <authorList>
            <person name="Sorokin D.Y."/>
            <person name="Elcheninov A.G."/>
            <person name="Khizhniak T.V."/>
            <person name="Kolganova T.V."/>
            <person name="Kublanov I.V."/>
        </authorList>
    </citation>
    <scope>NUCLEOTIDE SEQUENCE</scope>
    <source>
        <strain evidence="6 7">AArc-m2/3/4</strain>
        <strain evidence="5">AArc-xg1-1</strain>
    </source>
</reference>
<gene>
    <name evidence="6" type="ORF">OB955_01375</name>
    <name evidence="5" type="ORF">OB960_03565</name>
</gene>
<evidence type="ECO:0000313" key="6">
    <source>
        <dbReference type="EMBL" id="MCU4971391.1"/>
    </source>
</evidence>
<feature type="transmembrane region" description="Helical" evidence="3">
    <location>
        <begin position="381"/>
        <end position="402"/>
    </location>
</feature>
<dbReference type="InterPro" id="IPR054828">
    <property type="entry name" value="Vit_B12_bind_prot"/>
</dbReference>
<dbReference type="InterPro" id="IPR002491">
    <property type="entry name" value="ABC_transptr_periplasmic_BD"/>
</dbReference>
<evidence type="ECO:0000313" key="8">
    <source>
        <dbReference type="Proteomes" id="UP001321018"/>
    </source>
</evidence>
<dbReference type="PANTHER" id="PTHR30535:SF34">
    <property type="entry name" value="MOLYBDATE-BINDING PROTEIN MOLA"/>
    <property type="match status" value="1"/>
</dbReference>
<organism evidence="5 8">
    <name type="scientific">Natronoglomus mannanivorans</name>
    <dbReference type="NCBI Taxonomy" id="2979990"/>
    <lineage>
        <taxon>Archaea</taxon>
        <taxon>Methanobacteriati</taxon>
        <taxon>Methanobacteriota</taxon>
        <taxon>Stenosarchaea group</taxon>
        <taxon>Halobacteria</taxon>
        <taxon>Halobacteriales</taxon>
        <taxon>Natrialbaceae</taxon>
        <taxon>Natronoglomus</taxon>
    </lineage>
</organism>
<evidence type="ECO:0000256" key="3">
    <source>
        <dbReference type="SAM" id="Phobius"/>
    </source>
</evidence>